<proteinExistence type="predicted"/>
<sequence>MGQPFPDLKSNATILLQAAQPAMPKLASGKFGLTLTMAVLLHLHPDSEWIFGEMLRVTEGYLVVIGIEKQSNYKVLARQYRQDFESLGAIQIHDVLPTHTTRIFRPR</sequence>
<reference evidence="2" key="1">
    <citation type="submission" date="2016-10" db="EMBL/GenBank/DDBJ databases">
        <authorList>
            <person name="Varghese N."/>
            <person name="Submissions S."/>
        </authorList>
    </citation>
    <scope>NUCLEOTIDE SEQUENCE [LARGE SCALE GENOMIC DNA]</scope>
    <source>
        <strain evidence="2">DSM 100420</strain>
    </source>
</reference>
<accession>A0A1H3L154</accession>
<gene>
    <name evidence="1" type="ORF">SAMN05444004_10239</name>
</gene>
<evidence type="ECO:0000313" key="1">
    <source>
        <dbReference type="EMBL" id="SDY57625.1"/>
    </source>
</evidence>
<dbReference type="AlphaFoldDB" id="A0A1H3L154"/>
<dbReference type="STRING" id="1244108.SAMN05444004_10239"/>
<evidence type="ECO:0008006" key="3">
    <source>
        <dbReference type="Google" id="ProtNLM"/>
    </source>
</evidence>
<evidence type="ECO:0000313" key="2">
    <source>
        <dbReference type="Proteomes" id="UP000198914"/>
    </source>
</evidence>
<dbReference type="EMBL" id="FNPX01000002">
    <property type="protein sequence ID" value="SDY57625.1"/>
    <property type="molecule type" value="Genomic_DNA"/>
</dbReference>
<name>A0A1H3L154_9RHOB</name>
<dbReference type="Proteomes" id="UP000198914">
    <property type="component" value="Unassembled WGS sequence"/>
</dbReference>
<organism evidence="1 2">
    <name type="scientific">Jannaschia faecimaris</name>
    <dbReference type="NCBI Taxonomy" id="1244108"/>
    <lineage>
        <taxon>Bacteria</taxon>
        <taxon>Pseudomonadati</taxon>
        <taxon>Pseudomonadota</taxon>
        <taxon>Alphaproteobacteria</taxon>
        <taxon>Rhodobacterales</taxon>
        <taxon>Roseobacteraceae</taxon>
        <taxon>Jannaschia</taxon>
    </lineage>
</organism>
<keyword evidence="2" id="KW-1185">Reference proteome</keyword>
<protein>
    <recommendedName>
        <fullName evidence="3">Methyltransferase domain-containing protein</fullName>
    </recommendedName>
</protein>